<dbReference type="GO" id="GO:0006998">
    <property type="term" value="P:nuclear envelope organization"/>
    <property type="evidence" value="ECO:0007669"/>
    <property type="project" value="InterPro"/>
</dbReference>
<dbReference type="InterPro" id="IPR040202">
    <property type="entry name" value="Brl1/Brr6"/>
</dbReference>
<dbReference type="SMART" id="SM01042">
    <property type="entry name" value="Brr6_like_C_C"/>
    <property type="match status" value="1"/>
</dbReference>
<keyword evidence="2" id="KW-0812">Transmembrane</keyword>
<sequence length="607" mass="69392">MELFSQMSLNDNTDQNELSGLSSLTISDDYRMTSQRFRSHDGNEGYTYSNDQNQYISSNLNPLKQGYVNTSFNVDNNTGLNENFIDIKPMDLGNLDLDSDMDIDVDDDLNLMNRTGVAIDSDLMESKSVGEIDPPIKNNTTITKEIHDKDELSCDDLELEEEPLHDLGPLENSKDEKEIINFVGKVLFTLYFHQLSSGIAAATRHNSVSINKPKLEPGDNQTQLQEKPLLDTNINQTSSESSTTATNTKIHNSENDSFKENIEPDGNIIIDASSDSRSSDLKSDNESILKDSARTNSNIEKPSISFQNLPTLNSLSPRSLSQREQRYTYPKDDNKNNYPYSKNNFNNLNGFENEIRNRLNKEPLQISVNNYYNFNNWPYTNNNADSYYGNVHPNDMFNLPNSHNYDQYNIDSDPNGTITRKYILPFPWSRNSKPNSKNSYAIATYLQWCLNSITLLSIFSFLLSFLRAIKVDMSSTWEHTKLQLEYESTNCKVQYLTNLCDINASKLPALTEKCKEWSICMGRNNDIFFRARSTLSARLFGDIINSFIEPIGWKALFVIFISLIIWCFSTNFLLGFARAKTYYGEEKEVKRIASKPSNPDRYAIKYD</sequence>
<feature type="compositionally biased region" description="Polar residues" evidence="1">
    <location>
        <begin position="294"/>
        <end position="320"/>
    </location>
</feature>
<organism evidence="4 5">
    <name type="scientific">Henningerozyma blattae (strain ATCC 34711 / CBS 6284 / DSM 70876 / NBRC 10599 / NRRL Y-10934 / UCD 77-7)</name>
    <name type="common">Yeast</name>
    <name type="synonym">Tetrapisispora blattae</name>
    <dbReference type="NCBI Taxonomy" id="1071380"/>
    <lineage>
        <taxon>Eukaryota</taxon>
        <taxon>Fungi</taxon>
        <taxon>Dikarya</taxon>
        <taxon>Ascomycota</taxon>
        <taxon>Saccharomycotina</taxon>
        <taxon>Saccharomycetes</taxon>
        <taxon>Saccharomycetales</taxon>
        <taxon>Saccharomycetaceae</taxon>
        <taxon>Henningerozyma</taxon>
    </lineage>
</organism>
<accession>I2H182</accession>
<gene>
    <name evidence="4" type="primary">TBLA0C03300</name>
    <name evidence="4" type="ORF">TBLA_0C03300</name>
</gene>
<dbReference type="OrthoDB" id="5961at2759"/>
<keyword evidence="2" id="KW-1133">Transmembrane helix</keyword>
<dbReference type="GO" id="GO:0055088">
    <property type="term" value="P:lipid homeostasis"/>
    <property type="evidence" value="ECO:0007669"/>
    <property type="project" value="InterPro"/>
</dbReference>
<dbReference type="Proteomes" id="UP000002866">
    <property type="component" value="Chromosome 3"/>
</dbReference>
<dbReference type="HOGENOM" id="CLU_031411_1_0_1"/>
<keyword evidence="2" id="KW-0472">Membrane</keyword>
<feature type="compositionally biased region" description="Basic and acidic residues" evidence="1">
    <location>
        <begin position="321"/>
        <end position="335"/>
    </location>
</feature>
<feature type="transmembrane region" description="Helical" evidence="2">
    <location>
        <begin position="445"/>
        <end position="466"/>
    </location>
</feature>
<dbReference type="PANTHER" id="PTHR28136:SF1">
    <property type="entry name" value="NUCLEUS EXPORT PROTEIN BRL1"/>
    <property type="match status" value="1"/>
</dbReference>
<dbReference type="InParanoid" id="I2H182"/>
<name>I2H182_HENB6</name>
<proteinExistence type="predicted"/>
<dbReference type="eggNOG" id="KOG4503">
    <property type="taxonomic scope" value="Eukaryota"/>
</dbReference>
<dbReference type="GO" id="GO:0031965">
    <property type="term" value="C:nuclear membrane"/>
    <property type="evidence" value="ECO:0007669"/>
    <property type="project" value="InterPro"/>
</dbReference>
<dbReference type="PANTHER" id="PTHR28136">
    <property type="entry name" value="NUCLEUS EXPORT PROTEIN BRR6"/>
    <property type="match status" value="1"/>
</dbReference>
<dbReference type="RefSeq" id="XP_004179653.1">
    <property type="nucleotide sequence ID" value="XM_004179605.1"/>
</dbReference>
<evidence type="ECO:0000313" key="5">
    <source>
        <dbReference type="Proteomes" id="UP000002866"/>
    </source>
</evidence>
<evidence type="ECO:0000256" key="1">
    <source>
        <dbReference type="SAM" id="MobiDB-lite"/>
    </source>
</evidence>
<evidence type="ECO:0000259" key="3">
    <source>
        <dbReference type="SMART" id="SM01042"/>
    </source>
</evidence>
<dbReference type="GeneID" id="14495114"/>
<keyword evidence="5" id="KW-1185">Reference proteome</keyword>
<feature type="compositionally biased region" description="Basic and acidic residues" evidence="1">
    <location>
        <begin position="251"/>
        <end position="262"/>
    </location>
</feature>
<evidence type="ECO:0000256" key="2">
    <source>
        <dbReference type="SAM" id="Phobius"/>
    </source>
</evidence>
<feature type="compositionally biased region" description="Basic and acidic residues" evidence="1">
    <location>
        <begin position="277"/>
        <end position="293"/>
    </location>
</feature>
<evidence type="ECO:0000313" key="4">
    <source>
        <dbReference type="EMBL" id="CCH60134.1"/>
    </source>
</evidence>
<dbReference type="FunCoup" id="I2H182">
    <property type="interactions" value="37"/>
</dbReference>
<dbReference type="InterPro" id="IPR018767">
    <property type="entry name" value="Brl1/Brr6_dom"/>
</dbReference>
<feature type="domain" description="Brl1/Brr6" evidence="3">
    <location>
        <begin position="442"/>
        <end position="578"/>
    </location>
</feature>
<feature type="compositionally biased region" description="Low complexity" evidence="1">
    <location>
        <begin position="237"/>
        <end position="248"/>
    </location>
</feature>
<reference evidence="4 5" key="1">
    <citation type="journal article" date="2011" name="Proc. Natl. Acad. Sci. U.S.A.">
        <title>Evolutionary erosion of yeast sex chromosomes by mating-type switching accidents.</title>
        <authorList>
            <person name="Gordon J.L."/>
            <person name="Armisen D."/>
            <person name="Proux-Wera E."/>
            <person name="Oheigeartaigh S.S."/>
            <person name="Byrne K.P."/>
            <person name="Wolfe K.H."/>
        </authorList>
    </citation>
    <scope>NUCLEOTIDE SEQUENCE [LARGE SCALE GENOMIC DNA]</scope>
    <source>
        <strain evidence="5">ATCC 34711 / CBS 6284 / DSM 70876 / NBRC 10599 / NRRL Y-10934 / UCD 77-7</strain>
    </source>
</reference>
<feature type="region of interest" description="Disordered" evidence="1">
    <location>
        <begin position="210"/>
        <end position="340"/>
    </location>
</feature>
<dbReference type="Pfam" id="PF10104">
    <property type="entry name" value="Brr6_like_C_C"/>
    <property type="match status" value="1"/>
</dbReference>
<dbReference type="EMBL" id="HE806318">
    <property type="protein sequence ID" value="CCH60134.1"/>
    <property type="molecule type" value="Genomic_DNA"/>
</dbReference>
<dbReference type="AlphaFoldDB" id="I2H182"/>
<feature type="transmembrane region" description="Helical" evidence="2">
    <location>
        <begin position="555"/>
        <end position="577"/>
    </location>
</feature>
<protein>
    <recommendedName>
        <fullName evidence="3">Brl1/Brr6 domain-containing protein</fullName>
    </recommendedName>
</protein>
<dbReference type="KEGG" id="tbl:TBLA_0C03300"/>